<evidence type="ECO:0000259" key="3">
    <source>
        <dbReference type="Pfam" id="PF16457"/>
    </source>
</evidence>
<dbReference type="InterPro" id="IPR001849">
    <property type="entry name" value="PH_domain"/>
</dbReference>
<dbReference type="Proteomes" id="UP000095009">
    <property type="component" value="Unassembled WGS sequence"/>
</dbReference>
<feature type="domain" description="PH" evidence="3">
    <location>
        <begin position="543"/>
        <end position="727"/>
    </location>
</feature>
<accession>A0A1E3PLV9</accession>
<dbReference type="Pfam" id="PF16457">
    <property type="entry name" value="PH_12"/>
    <property type="match status" value="1"/>
</dbReference>
<evidence type="ECO:0000313" key="5">
    <source>
        <dbReference type="Proteomes" id="UP000095009"/>
    </source>
</evidence>
<name>A0A1E3PLV9_9ASCO</name>
<reference evidence="4 5" key="1">
    <citation type="journal article" date="2016" name="Proc. Natl. Acad. Sci. U.S.A.">
        <title>Comparative genomics of biotechnologically important yeasts.</title>
        <authorList>
            <person name="Riley R."/>
            <person name="Haridas S."/>
            <person name="Wolfe K.H."/>
            <person name="Lopes M.R."/>
            <person name="Hittinger C.T."/>
            <person name="Goeker M."/>
            <person name="Salamov A.A."/>
            <person name="Wisecaver J.H."/>
            <person name="Long T.M."/>
            <person name="Calvey C.H."/>
            <person name="Aerts A.L."/>
            <person name="Barry K.W."/>
            <person name="Choi C."/>
            <person name="Clum A."/>
            <person name="Coughlan A.Y."/>
            <person name="Deshpande S."/>
            <person name="Douglass A.P."/>
            <person name="Hanson S.J."/>
            <person name="Klenk H.-P."/>
            <person name="LaButti K.M."/>
            <person name="Lapidus A."/>
            <person name="Lindquist E.A."/>
            <person name="Lipzen A.M."/>
            <person name="Meier-Kolthoff J.P."/>
            <person name="Ohm R.A."/>
            <person name="Otillar R.P."/>
            <person name="Pangilinan J.L."/>
            <person name="Peng Y."/>
            <person name="Rokas A."/>
            <person name="Rosa C.A."/>
            <person name="Scheuner C."/>
            <person name="Sibirny A.A."/>
            <person name="Slot J.C."/>
            <person name="Stielow J.B."/>
            <person name="Sun H."/>
            <person name="Kurtzman C.P."/>
            <person name="Blackwell M."/>
            <person name="Grigoriev I.V."/>
            <person name="Jeffries T.W."/>
        </authorList>
    </citation>
    <scope>NUCLEOTIDE SEQUENCE [LARGE SCALE GENOMIC DNA]</scope>
    <source>
        <strain evidence="4 5">DSM 6958</strain>
    </source>
</reference>
<evidence type="ECO:0000313" key="4">
    <source>
        <dbReference type="EMBL" id="ODQ66419.1"/>
    </source>
</evidence>
<evidence type="ECO:0008006" key="6">
    <source>
        <dbReference type="Google" id="ProtNLM"/>
    </source>
</evidence>
<feature type="domain" description="ELMO" evidence="2">
    <location>
        <begin position="307"/>
        <end position="465"/>
    </location>
</feature>
<organism evidence="4 5">
    <name type="scientific">Nadsonia fulvescens var. elongata DSM 6958</name>
    <dbReference type="NCBI Taxonomy" id="857566"/>
    <lineage>
        <taxon>Eukaryota</taxon>
        <taxon>Fungi</taxon>
        <taxon>Dikarya</taxon>
        <taxon>Ascomycota</taxon>
        <taxon>Saccharomycotina</taxon>
        <taxon>Dipodascomycetes</taxon>
        <taxon>Dipodascales</taxon>
        <taxon>Dipodascales incertae sedis</taxon>
        <taxon>Nadsonia</taxon>
    </lineage>
</organism>
<dbReference type="EMBL" id="KV454408">
    <property type="protein sequence ID" value="ODQ66419.1"/>
    <property type="molecule type" value="Genomic_DNA"/>
</dbReference>
<dbReference type="AlphaFoldDB" id="A0A1E3PLV9"/>
<dbReference type="STRING" id="857566.A0A1E3PLV9"/>
<dbReference type="OrthoDB" id="28413at2759"/>
<sequence>MDIQQAYEQLYSVNAESALADSSTLLKTIKYALETPNWMELSKKTNMALLCVSKMLELSQSTSVFRIIWSIVDLSLINQLVSIASSQMAPPRLVSGSLNVLSQILINGVDTSASEAGSPLSLYGEMIFSEIKLNQGFFPCLIGRLVSTDYQLVVFTLLFTNALLAKIVIPLNGCNGLIFKKMRSSGLFNNASIAIENRLLVTSFGPQIRDLQILLKEVMGLYADRPIDVADVNDPDSTTPQANLVKHMENLLIQLIGKNTATDNGAELSYGNNFGQVMEKTINWESLCVGSLNDALGLFNDSIMYSGLLDFYDFLHEDVIVFRKLFLEQIAFGDKQAYFPIIHASIAISKMLYRKFRLNNLVTGQERIDLLQGKSASLSMTMKQFDNNSASISGSFQNGLHRVPTSSSSVMSVSTTGSNVEDELLRKNQIDPLFFDFAQLHAILVTSLISLWKESNAQIQDFDNLMKLLELQYDQVVKYRGENDFDDEPVLHIDTFSAKLDALSYTKLREIQFELLNKEYTASWDTQIESMKEQFYRESFDFVKKQRISSLLYGDFFLIDSPLTPSNKAAAALPPPPSPVDSSAASLISTPTLNSDISNPIALTPVPTNSTSANASITDRFVYVILSPTRKTLHYDRFVSKPAQVPVIEELKRVIDLSNISKVISQPLVVNKNDEAENNRVHLTSRIHYNKISIFGKGARENVLLSFHSDTPELASEWTDGLQMLLNKPWQFDNTKEYIDMFTDLRIDTQLLNIDSKDVDFVLENPVDSVLTLPRDDISRDFFYN</sequence>
<proteinExistence type="predicted"/>
<evidence type="ECO:0000259" key="2">
    <source>
        <dbReference type="Pfam" id="PF04727"/>
    </source>
</evidence>
<keyword evidence="5" id="KW-1185">Reference proteome</keyword>
<dbReference type="Pfam" id="PF04727">
    <property type="entry name" value="ELMO_CED12"/>
    <property type="match status" value="1"/>
</dbReference>
<dbReference type="InterPro" id="IPR011993">
    <property type="entry name" value="PH-like_dom_sf"/>
</dbReference>
<dbReference type="Gene3D" id="2.30.29.30">
    <property type="entry name" value="Pleckstrin-homology domain (PH domain)/Phosphotyrosine-binding domain (PTB)"/>
    <property type="match status" value="1"/>
</dbReference>
<protein>
    <recommendedName>
        <fullName evidence="6">PH domain-containing protein</fullName>
    </recommendedName>
</protein>
<comment type="function">
    <text evidence="1">Involved in cytoskeletal rearrangements required for phagocytosis of apoptotic cells and cell motility. Acts in association with DOCK1 and CRK. Was initially proposed to be required in complex with DOCK1 to activate Rac Rho small GTPases. May enhance the guanine nucleotide exchange factor (GEF) activity of DOCK1.</text>
</comment>
<dbReference type="InterPro" id="IPR006816">
    <property type="entry name" value="ELMO_dom"/>
</dbReference>
<gene>
    <name evidence="4" type="ORF">NADFUDRAFT_82244</name>
</gene>
<evidence type="ECO:0000256" key="1">
    <source>
        <dbReference type="ARBA" id="ARBA00024863"/>
    </source>
</evidence>